<evidence type="ECO:0000313" key="6">
    <source>
        <dbReference type="EMBL" id="RNL62433.1"/>
    </source>
</evidence>
<gene>
    <name evidence="6" type="ORF">EFK50_11720</name>
</gene>
<dbReference type="PANTHER" id="PTHR30136">
    <property type="entry name" value="HELIX-TURN-HELIX TRANSCRIPTIONAL REGULATOR, ICLR FAMILY"/>
    <property type="match status" value="1"/>
</dbReference>
<evidence type="ECO:0000259" key="5">
    <source>
        <dbReference type="PROSITE" id="PS51078"/>
    </source>
</evidence>
<dbReference type="EMBL" id="RJSE01000007">
    <property type="protein sequence ID" value="RNL62433.1"/>
    <property type="molecule type" value="Genomic_DNA"/>
</dbReference>
<dbReference type="InterPro" id="IPR036388">
    <property type="entry name" value="WH-like_DNA-bd_sf"/>
</dbReference>
<dbReference type="GO" id="GO:0003677">
    <property type="term" value="F:DNA binding"/>
    <property type="evidence" value="ECO:0007669"/>
    <property type="project" value="UniProtKB-KW"/>
</dbReference>
<evidence type="ECO:0000259" key="4">
    <source>
        <dbReference type="PROSITE" id="PS51077"/>
    </source>
</evidence>
<dbReference type="GO" id="GO:0003700">
    <property type="term" value="F:DNA-binding transcription factor activity"/>
    <property type="evidence" value="ECO:0007669"/>
    <property type="project" value="TreeGrafter"/>
</dbReference>
<dbReference type="SUPFAM" id="SSF46785">
    <property type="entry name" value="Winged helix' DNA-binding domain"/>
    <property type="match status" value="1"/>
</dbReference>
<keyword evidence="3" id="KW-0804">Transcription</keyword>
<dbReference type="GO" id="GO:0045892">
    <property type="term" value="P:negative regulation of DNA-templated transcription"/>
    <property type="evidence" value="ECO:0007669"/>
    <property type="project" value="TreeGrafter"/>
</dbReference>
<dbReference type="InterPro" id="IPR029016">
    <property type="entry name" value="GAF-like_dom_sf"/>
</dbReference>
<accession>A0A3N0CHE9</accession>
<dbReference type="Proteomes" id="UP000267128">
    <property type="component" value="Unassembled WGS sequence"/>
</dbReference>
<sequence>MVDDKDRAPAVTRAFSVLGFLASKGPSVLADIVEETGINKSTAFYILRTLTSLEAVDYDERMRTYRLGPTLLELGAAASGQYGELALARRYLGELIEKVQATIVIYRRVGLEEISLLDKMERPNRVRITLQPGERIPIQGGSFGRAFLAYESPESLEQVLRHGLQAFTPKSVTDVQAFRDELGRVRERGWAVDHEGYALGISTVAAPVFDSEGRVSLVVAAVGFSNLIDDATAAEYGADLRQVCDRIGAVSAQSRQLSG</sequence>
<comment type="caution">
    <text evidence="6">The sequence shown here is derived from an EMBL/GenBank/DDBJ whole genome shotgun (WGS) entry which is preliminary data.</text>
</comment>
<dbReference type="PROSITE" id="PS51078">
    <property type="entry name" value="ICLR_ED"/>
    <property type="match status" value="1"/>
</dbReference>
<evidence type="ECO:0000256" key="1">
    <source>
        <dbReference type="ARBA" id="ARBA00023015"/>
    </source>
</evidence>
<evidence type="ECO:0000256" key="3">
    <source>
        <dbReference type="ARBA" id="ARBA00023163"/>
    </source>
</evidence>
<dbReference type="Pfam" id="PF01614">
    <property type="entry name" value="IclR_C"/>
    <property type="match status" value="1"/>
</dbReference>
<feature type="domain" description="IclR-ED" evidence="5">
    <location>
        <begin position="70"/>
        <end position="259"/>
    </location>
</feature>
<dbReference type="InterPro" id="IPR014757">
    <property type="entry name" value="Tscrpt_reg_IclR_C"/>
</dbReference>
<keyword evidence="1" id="KW-0805">Transcription regulation</keyword>
<evidence type="ECO:0000256" key="2">
    <source>
        <dbReference type="ARBA" id="ARBA00023125"/>
    </source>
</evidence>
<evidence type="ECO:0000313" key="7">
    <source>
        <dbReference type="Proteomes" id="UP000267128"/>
    </source>
</evidence>
<dbReference type="Pfam" id="PF09339">
    <property type="entry name" value="HTH_IclR"/>
    <property type="match status" value="1"/>
</dbReference>
<dbReference type="InterPro" id="IPR005471">
    <property type="entry name" value="Tscrpt_reg_IclR_N"/>
</dbReference>
<dbReference type="OrthoDB" id="9807558at2"/>
<organism evidence="6 7">
    <name type="scientific">Nocardioides marmoriginsengisoli</name>
    <dbReference type="NCBI Taxonomy" id="661483"/>
    <lineage>
        <taxon>Bacteria</taxon>
        <taxon>Bacillati</taxon>
        <taxon>Actinomycetota</taxon>
        <taxon>Actinomycetes</taxon>
        <taxon>Propionibacteriales</taxon>
        <taxon>Nocardioidaceae</taxon>
        <taxon>Nocardioides</taxon>
    </lineage>
</organism>
<dbReference type="RefSeq" id="WP_123227729.1">
    <property type="nucleotide sequence ID" value="NZ_RJSE01000007.1"/>
</dbReference>
<dbReference type="SMART" id="SM00346">
    <property type="entry name" value="HTH_ICLR"/>
    <property type="match status" value="1"/>
</dbReference>
<proteinExistence type="predicted"/>
<dbReference type="Gene3D" id="3.30.450.40">
    <property type="match status" value="1"/>
</dbReference>
<protein>
    <submittedName>
        <fullName evidence="6">IclR family transcriptional regulator</fullName>
    </submittedName>
</protein>
<dbReference type="SUPFAM" id="SSF55781">
    <property type="entry name" value="GAF domain-like"/>
    <property type="match status" value="1"/>
</dbReference>
<dbReference type="AlphaFoldDB" id="A0A3N0CHE9"/>
<reference evidence="6 7" key="1">
    <citation type="submission" date="2018-11" db="EMBL/GenBank/DDBJ databases">
        <authorList>
            <person name="Li F."/>
        </authorList>
    </citation>
    <scope>NUCLEOTIDE SEQUENCE [LARGE SCALE GENOMIC DNA]</scope>
    <source>
        <strain evidence="6 7">Gsoil 097</strain>
    </source>
</reference>
<feature type="domain" description="HTH iclR-type" evidence="4">
    <location>
        <begin position="8"/>
        <end position="69"/>
    </location>
</feature>
<keyword evidence="2" id="KW-0238">DNA-binding</keyword>
<dbReference type="PROSITE" id="PS51077">
    <property type="entry name" value="HTH_ICLR"/>
    <property type="match status" value="1"/>
</dbReference>
<name>A0A3N0CHE9_9ACTN</name>
<dbReference type="PANTHER" id="PTHR30136:SF24">
    <property type="entry name" value="HTH-TYPE TRANSCRIPTIONAL REPRESSOR ALLR"/>
    <property type="match status" value="1"/>
</dbReference>
<dbReference type="InterPro" id="IPR036390">
    <property type="entry name" value="WH_DNA-bd_sf"/>
</dbReference>
<dbReference type="InterPro" id="IPR050707">
    <property type="entry name" value="HTH_MetabolicPath_Reg"/>
</dbReference>
<dbReference type="Gene3D" id="1.10.10.10">
    <property type="entry name" value="Winged helix-like DNA-binding domain superfamily/Winged helix DNA-binding domain"/>
    <property type="match status" value="1"/>
</dbReference>
<keyword evidence="7" id="KW-1185">Reference proteome</keyword>